<dbReference type="InterPro" id="IPR001761">
    <property type="entry name" value="Peripla_BP/Lac1_sug-bd_dom"/>
</dbReference>
<evidence type="ECO:0000259" key="4">
    <source>
        <dbReference type="PROSITE" id="PS50932"/>
    </source>
</evidence>
<dbReference type="InterPro" id="IPR028082">
    <property type="entry name" value="Peripla_BP_I"/>
</dbReference>
<dbReference type="SMART" id="SM00354">
    <property type="entry name" value="HTH_LACI"/>
    <property type="match status" value="1"/>
</dbReference>
<dbReference type="PRINTS" id="PR00036">
    <property type="entry name" value="HTHLACI"/>
</dbReference>
<evidence type="ECO:0000313" key="5">
    <source>
        <dbReference type="EMBL" id="MCI2283965.1"/>
    </source>
</evidence>
<dbReference type="InterPro" id="IPR010982">
    <property type="entry name" value="Lambda_DNA-bd_dom_sf"/>
</dbReference>
<dbReference type="SUPFAM" id="SSF53822">
    <property type="entry name" value="Periplasmic binding protein-like I"/>
    <property type="match status" value="1"/>
</dbReference>
<evidence type="ECO:0000256" key="3">
    <source>
        <dbReference type="ARBA" id="ARBA00023163"/>
    </source>
</evidence>
<keyword evidence="2 5" id="KW-0238">DNA-binding</keyword>
<evidence type="ECO:0000256" key="1">
    <source>
        <dbReference type="ARBA" id="ARBA00023015"/>
    </source>
</evidence>
<dbReference type="Gene3D" id="1.10.260.40">
    <property type="entry name" value="lambda repressor-like DNA-binding domains"/>
    <property type="match status" value="1"/>
</dbReference>
<dbReference type="CDD" id="cd06270">
    <property type="entry name" value="PBP1_GalS-like"/>
    <property type="match status" value="1"/>
</dbReference>
<organism evidence="5 6">
    <name type="scientific">Colwellia maritima</name>
    <dbReference type="NCBI Taxonomy" id="2912588"/>
    <lineage>
        <taxon>Bacteria</taxon>
        <taxon>Pseudomonadati</taxon>
        <taxon>Pseudomonadota</taxon>
        <taxon>Gammaproteobacteria</taxon>
        <taxon>Alteromonadales</taxon>
        <taxon>Colwelliaceae</taxon>
        <taxon>Colwellia</taxon>
    </lineage>
</organism>
<keyword evidence="3" id="KW-0804">Transcription</keyword>
<dbReference type="Gene3D" id="3.40.50.2300">
    <property type="match status" value="2"/>
</dbReference>
<gene>
    <name evidence="5" type="ORF">L3081_11825</name>
</gene>
<proteinExistence type="predicted"/>
<dbReference type="GO" id="GO:0003677">
    <property type="term" value="F:DNA binding"/>
    <property type="evidence" value="ECO:0007669"/>
    <property type="project" value="UniProtKB-KW"/>
</dbReference>
<dbReference type="PROSITE" id="PS00356">
    <property type="entry name" value="HTH_LACI_1"/>
    <property type="match status" value="1"/>
</dbReference>
<dbReference type="Pfam" id="PF00532">
    <property type="entry name" value="Peripla_BP_1"/>
    <property type="match status" value="1"/>
</dbReference>
<reference evidence="5" key="1">
    <citation type="submission" date="2022-01" db="EMBL/GenBank/DDBJ databases">
        <title>Colwellia maritima, isolated from seawater.</title>
        <authorList>
            <person name="Kristyanto S."/>
            <person name="Jung J."/>
            <person name="Jeon C.O."/>
        </authorList>
    </citation>
    <scope>NUCLEOTIDE SEQUENCE</scope>
    <source>
        <strain evidence="5">MSW7</strain>
    </source>
</reference>
<dbReference type="PANTHER" id="PTHR30146">
    <property type="entry name" value="LACI-RELATED TRANSCRIPTIONAL REPRESSOR"/>
    <property type="match status" value="1"/>
</dbReference>
<evidence type="ECO:0000313" key="6">
    <source>
        <dbReference type="Proteomes" id="UP001139646"/>
    </source>
</evidence>
<dbReference type="PROSITE" id="PS50932">
    <property type="entry name" value="HTH_LACI_2"/>
    <property type="match status" value="1"/>
</dbReference>
<comment type="caution">
    <text evidence="5">The sequence shown here is derived from an EMBL/GenBank/DDBJ whole genome shotgun (WGS) entry which is preliminary data.</text>
</comment>
<dbReference type="EMBL" id="JAKKSL010000002">
    <property type="protein sequence ID" value="MCI2283965.1"/>
    <property type="molecule type" value="Genomic_DNA"/>
</dbReference>
<accession>A0ABS9X1M3</accession>
<dbReference type="Proteomes" id="UP001139646">
    <property type="component" value="Unassembled WGS sequence"/>
</dbReference>
<feature type="domain" description="HTH lacI-type" evidence="4">
    <location>
        <begin position="2"/>
        <end position="56"/>
    </location>
</feature>
<evidence type="ECO:0000256" key="2">
    <source>
        <dbReference type="ARBA" id="ARBA00023125"/>
    </source>
</evidence>
<dbReference type="RefSeq" id="WP_242286340.1">
    <property type="nucleotide sequence ID" value="NZ_JAKKSL010000002.1"/>
</dbReference>
<dbReference type="InterPro" id="IPR000843">
    <property type="entry name" value="HTH_LacI"/>
</dbReference>
<keyword evidence="1" id="KW-0805">Transcription regulation</keyword>
<dbReference type="SUPFAM" id="SSF47413">
    <property type="entry name" value="lambda repressor-like DNA-binding domains"/>
    <property type="match status" value="1"/>
</dbReference>
<dbReference type="PANTHER" id="PTHR30146:SF109">
    <property type="entry name" value="HTH-TYPE TRANSCRIPTIONAL REGULATOR GALS"/>
    <property type="match status" value="1"/>
</dbReference>
<dbReference type="CDD" id="cd01392">
    <property type="entry name" value="HTH_LacI"/>
    <property type="match status" value="1"/>
</dbReference>
<name>A0ABS9X1M3_9GAMM</name>
<protein>
    <submittedName>
        <fullName evidence="5">LacI family DNA-binding transcriptional regulator</fullName>
    </submittedName>
</protein>
<dbReference type="Pfam" id="PF00356">
    <property type="entry name" value="LacI"/>
    <property type="match status" value="1"/>
</dbReference>
<keyword evidence="6" id="KW-1185">Reference proteome</keyword>
<sequence>MSTIKDVARIAGVSIATVSRVVNNGPKVGKKTREKVTQVMIDLGYTPNANARALVTQKSTTIGVVIPDLTDPFFASLASGVDKIARDHNMQLLLSTAQQSAESERAAINLLIERRCQAIVLHSKKLSDAELISLCDKIPGLILIDRVIEDIKDKCVWLDNEEGGKIAARHLMSLGHKQVACISSKYQIEDPTLRLSGFSQEYNKAGIVINDAHIEYAEPNQQGGEIATQRLLASKEAFSAIFVYNDAMAIGAISTLEDNGYKVPQAISVIGFDDVLISRYSRPKLTTLHYPINEMAQQAALLSLDFSCKKSQLKGNGYKYIPRMVKRESTTKRDNQVIPFQTDLYRINQATYD</sequence>